<gene>
    <name evidence="2" type="ORF">TIFTF001_018763</name>
</gene>
<reference evidence="2" key="1">
    <citation type="submission" date="2023-07" db="EMBL/GenBank/DDBJ databases">
        <title>draft genome sequence of fig (Ficus carica).</title>
        <authorList>
            <person name="Takahashi T."/>
            <person name="Nishimura K."/>
        </authorList>
    </citation>
    <scope>NUCLEOTIDE SEQUENCE</scope>
</reference>
<feature type="region of interest" description="Disordered" evidence="1">
    <location>
        <begin position="1"/>
        <end position="69"/>
    </location>
</feature>
<proteinExistence type="predicted"/>
<organism evidence="2 3">
    <name type="scientific">Ficus carica</name>
    <name type="common">Common fig</name>
    <dbReference type="NCBI Taxonomy" id="3494"/>
    <lineage>
        <taxon>Eukaryota</taxon>
        <taxon>Viridiplantae</taxon>
        <taxon>Streptophyta</taxon>
        <taxon>Embryophyta</taxon>
        <taxon>Tracheophyta</taxon>
        <taxon>Spermatophyta</taxon>
        <taxon>Magnoliopsida</taxon>
        <taxon>eudicotyledons</taxon>
        <taxon>Gunneridae</taxon>
        <taxon>Pentapetalae</taxon>
        <taxon>rosids</taxon>
        <taxon>fabids</taxon>
        <taxon>Rosales</taxon>
        <taxon>Moraceae</taxon>
        <taxon>Ficeae</taxon>
        <taxon>Ficus</taxon>
    </lineage>
</organism>
<feature type="compositionally biased region" description="Basic and acidic residues" evidence="1">
    <location>
        <begin position="45"/>
        <end position="60"/>
    </location>
</feature>
<dbReference type="Proteomes" id="UP001187192">
    <property type="component" value="Unassembled WGS sequence"/>
</dbReference>
<dbReference type="EMBL" id="BTGU01000031">
    <property type="protein sequence ID" value="GMN49596.1"/>
    <property type="molecule type" value="Genomic_DNA"/>
</dbReference>
<evidence type="ECO:0000313" key="3">
    <source>
        <dbReference type="Proteomes" id="UP001187192"/>
    </source>
</evidence>
<evidence type="ECO:0000256" key="1">
    <source>
        <dbReference type="SAM" id="MobiDB-lite"/>
    </source>
</evidence>
<name>A0AA88AVX1_FICCA</name>
<feature type="compositionally biased region" description="Basic and acidic residues" evidence="1">
    <location>
        <begin position="1"/>
        <end position="30"/>
    </location>
</feature>
<dbReference type="AlphaFoldDB" id="A0AA88AVX1"/>
<evidence type="ECO:0000313" key="2">
    <source>
        <dbReference type="EMBL" id="GMN49596.1"/>
    </source>
</evidence>
<sequence>MMGFKEEIGGRSRCGEWRREKKGEARERIRGGVAAGGAERRRRKGEAEREWRRGRRENGRRGHGGGDGF</sequence>
<keyword evidence="3" id="KW-1185">Reference proteome</keyword>
<protein>
    <submittedName>
        <fullName evidence="2">Uncharacterized protein</fullName>
    </submittedName>
</protein>
<accession>A0AA88AVX1</accession>
<comment type="caution">
    <text evidence="2">The sequence shown here is derived from an EMBL/GenBank/DDBJ whole genome shotgun (WGS) entry which is preliminary data.</text>
</comment>